<dbReference type="EMBL" id="OV725079">
    <property type="protein sequence ID" value="CAH1397334.1"/>
    <property type="molecule type" value="Genomic_DNA"/>
</dbReference>
<accession>A0A9P0H8D6</accession>
<name>A0A9P0H8D6_NEZVI</name>
<dbReference type="Proteomes" id="UP001152798">
    <property type="component" value="Chromosome 3"/>
</dbReference>
<sequence length="114" mass="13385">MEEGNILYLANFTGMILEAQPLSVRLKAIREIRVLDRLFDNFTQHRLYIMLLRLENYRIAANRLPNRPPLRNPTYRSCFEEYVGSLPHVHRKSVLQKLTVIVSFFTGSCITDLF</sequence>
<dbReference type="OrthoDB" id="10451821at2759"/>
<reference evidence="1" key="1">
    <citation type="submission" date="2022-01" db="EMBL/GenBank/DDBJ databases">
        <authorList>
            <person name="King R."/>
        </authorList>
    </citation>
    <scope>NUCLEOTIDE SEQUENCE</scope>
</reference>
<dbReference type="AlphaFoldDB" id="A0A9P0H8D6"/>
<protein>
    <submittedName>
        <fullName evidence="1">Uncharacterized protein</fullName>
    </submittedName>
</protein>
<organism evidence="1 2">
    <name type="scientific">Nezara viridula</name>
    <name type="common">Southern green stink bug</name>
    <name type="synonym">Cimex viridulus</name>
    <dbReference type="NCBI Taxonomy" id="85310"/>
    <lineage>
        <taxon>Eukaryota</taxon>
        <taxon>Metazoa</taxon>
        <taxon>Ecdysozoa</taxon>
        <taxon>Arthropoda</taxon>
        <taxon>Hexapoda</taxon>
        <taxon>Insecta</taxon>
        <taxon>Pterygota</taxon>
        <taxon>Neoptera</taxon>
        <taxon>Paraneoptera</taxon>
        <taxon>Hemiptera</taxon>
        <taxon>Heteroptera</taxon>
        <taxon>Panheteroptera</taxon>
        <taxon>Pentatomomorpha</taxon>
        <taxon>Pentatomoidea</taxon>
        <taxon>Pentatomidae</taxon>
        <taxon>Pentatominae</taxon>
        <taxon>Nezara</taxon>
    </lineage>
</organism>
<evidence type="ECO:0000313" key="2">
    <source>
        <dbReference type="Proteomes" id="UP001152798"/>
    </source>
</evidence>
<evidence type="ECO:0000313" key="1">
    <source>
        <dbReference type="EMBL" id="CAH1397334.1"/>
    </source>
</evidence>
<keyword evidence="2" id="KW-1185">Reference proteome</keyword>
<proteinExistence type="predicted"/>
<gene>
    <name evidence="1" type="ORF">NEZAVI_LOCUS7179</name>
</gene>